<dbReference type="Pfam" id="PF17871">
    <property type="entry name" value="AAA_lid_9"/>
    <property type="match status" value="1"/>
</dbReference>
<dbReference type="GO" id="GO:0016887">
    <property type="term" value="F:ATP hydrolysis activity"/>
    <property type="evidence" value="ECO:0007669"/>
    <property type="project" value="InterPro"/>
</dbReference>
<dbReference type="GO" id="GO:0034605">
    <property type="term" value="P:cellular response to heat"/>
    <property type="evidence" value="ECO:0007669"/>
    <property type="project" value="TreeGrafter"/>
</dbReference>
<organism evidence="8 9">
    <name type="scientific">Candidatus Dojkabacteria bacterium</name>
    <dbReference type="NCBI Taxonomy" id="2099670"/>
    <lineage>
        <taxon>Bacteria</taxon>
        <taxon>Candidatus Dojkabacteria</taxon>
    </lineage>
</organism>
<keyword evidence="1" id="KW-0677">Repeat</keyword>
<dbReference type="InterPro" id="IPR019489">
    <property type="entry name" value="Clp_ATPase_C"/>
</dbReference>
<accession>A0A832QEI0</accession>
<keyword evidence="8" id="KW-0645">Protease</keyword>
<dbReference type="Gene3D" id="4.10.860.10">
    <property type="entry name" value="UVR domain"/>
    <property type="match status" value="1"/>
</dbReference>
<evidence type="ECO:0000256" key="3">
    <source>
        <dbReference type="ARBA" id="ARBA00022840"/>
    </source>
</evidence>
<dbReference type="SMART" id="SM00382">
    <property type="entry name" value="AAA"/>
    <property type="match status" value="2"/>
</dbReference>
<keyword evidence="8" id="KW-0378">Hydrolase</keyword>
<dbReference type="PANTHER" id="PTHR11638">
    <property type="entry name" value="ATP-DEPENDENT CLP PROTEASE"/>
    <property type="match status" value="1"/>
</dbReference>
<dbReference type="InterPro" id="IPR003959">
    <property type="entry name" value="ATPase_AAA_core"/>
</dbReference>
<dbReference type="GO" id="GO:0008233">
    <property type="term" value="F:peptidase activity"/>
    <property type="evidence" value="ECO:0007669"/>
    <property type="project" value="UniProtKB-KW"/>
</dbReference>
<evidence type="ECO:0000259" key="6">
    <source>
        <dbReference type="SMART" id="SM00382"/>
    </source>
</evidence>
<dbReference type="Pfam" id="PF10431">
    <property type="entry name" value="ClpB_D2-small"/>
    <property type="match status" value="1"/>
</dbReference>
<feature type="domain" description="Clp ATPase C-terminal" evidence="7">
    <location>
        <begin position="739"/>
        <end position="829"/>
    </location>
</feature>
<dbReference type="InterPro" id="IPR036628">
    <property type="entry name" value="Clp_N_dom_sf"/>
</dbReference>
<gene>
    <name evidence="8" type="ORF">GX533_03230</name>
</gene>
<dbReference type="CDD" id="cd00009">
    <property type="entry name" value="AAA"/>
    <property type="match status" value="1"/>
</dbReference>
<dbReference type="Gene3D" id="1.10.8.60">
    <property type="match status" value="2"/>
</dbReference>
<feature type="domain" description="AAA+ ATPase" evidence="6">
    <location>
        <begin position="216"/>
        <end position="360"/>
    </location>
</feature>
<evidence type="ECO:0000313" key="8">
    <source>
        <dbReference type="EMBL" id="HHX99655.1"/>
    </source>
</evidence>
<evidence type="ECO:0000256" key="2">
    <source>
        <dbReference type="ARBA" id="ARBA00022741"/>
    </source>
</evidence>
<dbReference type="InterPro" id="IPR003593">
    <property type="entry name" value="AAA+_ATPase"/>
</dbReference>
<dbReference type="FunFam" id="3.40.50.300:FF:000025">
    <property type="entry name" value="ATP-dependent Clp protease subunit"/>
    <property type="match status" value="1"/>
</dbReference>
<dbReference type="PRINTS" id="PR00300">
    <property type="entry name" value="CLPPROTEASEA"/>
</dbReference>
<evidence type="ECO:0000256" key="4">
    <source>
        <dbReference type="ARBA" id="ARBA00023186"/>
    </source>
</evidence>
<dbReference type="InterPro" id="IPR018368">
    <property type="entry name" value="ClpA/B_CS1"/>
</dbReference>
<reference evidence="8 9" key="1">
    <citation type="journal article" date="2020" name="Biotechnol. Biofuels">
        <title>New insights from the biogas microbiome by comprehensive genome-resolved metagenomics of nearly 1600 species originating from multiple anaerobic digesters.</title>
        <authorList>
            <person name="Campanaro S."/>
            <person name="Treu L."/>
            <person name="Rodriguez-R L.M."/>
            <person name="Kovalovszki A."/>
            <person name="Ziels R.M."/>
            <person name="Maus I."/>
            <person name="Zhu X."/>
            <person name="Kougias P.G."/>
            <person name="Basile A."/>
            <person name="Luo G."/>
            <person name="Schluter A."/>
            <person name="Konstantinidis K.T."/>
            <person name="Angelidaki I."/>
        </authorList>
    </citation>
    <scope>NUCLEOTIDE SEQUENCE [LARGE SCALE GENOMIC DNA]</scope>
    <source>
        <strain evidence="8">AS05jafATM_89</strain>
    </source>
</reference>
<dbReference type="Gene3D" id="1.10.1780.10">
    <property type="entry name" value="Clp, N-terminal domain"/>
    <property type="match status" value="1"/>
</dbReference>
<dbReference type="Proteomes" id="UP000576550">
    <property type="component" value="Unassembled WGS sequence"/>
</dbReference>
<proteinExistence type="predicted"/>
<dbReference type="SUPFAM" id="SSF52540">
    <property type="entry name" value="P-loop containing nucleoside triphosphate hydrolases"/>
    <property type="match status" value="2"/>
</dbReference>
<dbReference type="GO" id="GO:0005524">
    <property type="term" value="F:ATP binding"/>
    <property type="evidence" value="ECO:0007669"/>
    <property type="project" value="UniProtKB-KW"/>
</dbReference>
<dbReference type="SUPFAM" id="SSF81923">
    <property type="entry name" value="Double Clp-N motif"/>
    <property type="match status" value="1"/>
</dbReference>
<keyword evidence="3 8" id="KW-0067">ATP-binding</keyword>
<keyword evidence="2" id="KW-0547">Nucleotide-binding</keyword>
<dbReference type="CDD" id="cd19499">
    <property type="entry name" value="RecA-like_ClpB_Hsp104-like"/>
    <property type="match status" value="1"/>
</dbReference>
<dbReference type="InterPro" id="IPR041546">
    <property type="entry name" value="ClpA/ClpB_AAA_lid"/>
</dbReference>
<comment type="caution">
    <text evidence="8">The sequence shown here is derived from an EMBL/GenBank/DDBJ whole genome shotgun (WGS) entry which is preliminary data.</text>
</comment>
<evidence type="ECO:0000256" key="5">
    <source>
        <dbReference type="SAM" id="Coils"/>
    </source>
</evidence>
<feature type="coiled-coil region" evidence="5">
    <location>
        <begin position="422"/>
        <end position="449"/>
    </location>
</feature>
<protein>
    <submittedName>
        <fullName evidence="8">ATP-dependent Clp protease ATP-binding subunit</fullName>
    </submittedName>
</protein>
<dbReference type="GO" id="GO:0005737">
    <property type="term" value="C:cytoplasm"/>
    <property type="evidence" value="ECO:0007669"/>
    <property type="project" value="TreeGrafter"/>
</dbReference>
<name>A0A832QEI0_9BACT</name>
<dbReference type="EMBL" id="DUTP01000005">
    <property type="protein sequence ID" value="HHX99655.1"/>
    <property type="molecule type" value="Genomic_DNA"/>
</dbReference>
<dbReference type="InterPro" id="IPR050130">
    <property type="entry name" value="ClpA_ClpB"/>
</dbReference>
<dbReference type="Pfam" id="PF07724">
    <property type="entry name" value="AAA_2"/>
    <property type="match status" value="1"/>
</dbReference>
<dbReference type="Gene3D" id="3.40.50.300">
    <property type="entry name" value="P-loop containing nucleotide triphosphate hydrolases"/>
    <property type="match status" value="2"/>
</dbReference>
<feature type="domain" description="AAA+ ATPase" evidence="6">
    <location>
        <begin position="553"/>
        <end position="693"/>
    </location>
</feature>
<keyword evidence="5" id="KW-0175">Coiled coil</keyword>
<dbReference type="Pfam" id="PF02861">
    <property type="entry name" value="Clp_N"/>
    <property type="match status" value="1"/>
</dbReference>
<dbReference type="InterPro" id="IPR027417">
    <property type="entry name" value="P-loop_NTPase"/>
</dbReference>
<dbReference type="InterPro" id="IPR001270">
    <property type="entry name" value="ClpA/B"/>
</dbReference>
<evidence type="ECO:0000259" key="7">
    <source>
        <dbReference type="SMART" id="SM01086"/>
    </source>
</evidence>
<dbReference type="Pfam" id="PF00004">
    <property type="entry name" value="AAA"/>
    <property type="match status" value="1"/>
</dbReference>
<dbReference type="InterPro" id="IPR004176">
    <property type="entry name" value="Clp_R_N"/>
</dbReference>
<dbReference type="SMART" id="SM01086">
    <property type="entry name" value="ClpB_D2-small"/>
    <property type="match status" value="1"/>
</dbReference>
<keyword evidence="4" id="KW-0143">Chaperone</keyword>
<evidence type="ECO:0000313" key="9">
    <source>
        <dbReference type="Proteomes" id="UP000576550"/>
    </source>
</evidence>
<sequence length="831" mass="92998">MLNRKGKKEENKFLSRLSKNLVTSLRLASLVALQEKRKKVSPKYLFVGLLLNRASLASKVVSETRISESDLLESVVGKKNISVDMDKNVPVVVNLSESLKEVLNRAFYIALKSGHVYVGTEHAMLALLEGSFKEFEGVKKLGLTLETFRNVLSQVAIYPIGMFSKPSDPFFSEEGQGLMEFLGVDLVELAREKKLDPVIGRDKELKQLANILGRRKKNNPIIVGEAGVGKTVLVEGLAQMIADGHVGPSLKGTKIVSINISDIMAGSKMRGDVEEKVMAIIDEVVKSEDTILFIDEIHQIVAPGMPGSSADIASVLKPALTAGNFRCIGATTVQDYNAYFETDSALSRRFQPLFLDELSVDATVEVLKRIRPLLQKYHNVKISDEALNVAANLTDRYVVDRYLPDKAIDVLDEAAASRKLGLEDVFKDIDILKEELQDINSQKDKSIEEWNMEEALQKDKAGKELQNIISLKEKEYLSFMKDKTNEITGEDIRQVISKWTGIPLNTLGSKEKNALLLLDKELKKKVIGQDEACENVANAVKRARTGIIDTDRPWASFLFLGPTGVGKTELAKVLAGELFGDRDRLIQIDMSEMMEMHSVSKLIGSPPGYVGFQQGGRLTEEVKRYPHSVILFDEIEKAHPEVLNVLLQILEYGHLTDGKGKRVNFKNSVIILTSNIGAEEIAKSKVLGFNQKHILEEKSDKEIDDAYSSMKDQLMEALQDTLRPELLNRLDDIVIFRALTRKDARKIVMLLVDELNSRLVEEKIVVKLDSKALTYIVKNAFSERYGARPLRRFIQEKIENLLANHILTEGENKEKEILTVTREGDELVIKK</sequence>
<evidence type="ECO:0000256" key="1">
    <source>
        <dbReference type="ARBA" id="ARBA00022737"/>
    </source>
</evidence>
<dbReference type="PANTHER" id="PTHR11638:SF18">
    <property type="entry name" value="HEAT SHOCK PROTEIN 104"/>
    <property type="match status" value="1"/>
</dbReference>
<dbReference type="PROSITE" id="PS00870">
    <property type="entry name" value="CLPAB_1"/>
    <property type="match status" value="1"/>
</dbReference>
<dbReference type="GO" id="GO:0006508">
    <property type="term" value="P:proteolysis"/>
    <property type="evidence" value="ECO:0007669"/>
    <property type="project" value="UniProtKB-KW"/>
</dbReference>
<dbReference type="AlphaFoldDB" id="A0A832QEI0"/>